<dbReference type="RefSeq" id="XP_040629971.1">
    <property type="nucleotide sequence ID" value="XM_040768233.1"/>
</dbReference>
<dbReference type="OMA" id="RKKNHEY"/>
<gene>
    <name evidence="1" type="ORF">DACRYDRAFT_106252</name>
</gene>
<accession>M5GAS5</accession>
<keyword evidence="2" id="KW-1185">Reference proteome</keyword>
<reference evidence="1 2" key="1">
    <citation type="journal article" date="2012" name="Science">
        <title>The Paleozoic origin of enzymatic lignin decomposition reconstructed from 31 fungal genomes.</title>
        <authorList>
            <person name="Floudas D."/>
            <person name="Binder M."/>
            <person name="Riley R."/>
            <person name="Barry K."/>
            <person name="Blanchette R.A."/>
            <person name="Henrissat B."/>
            <person name="Martinez A.T."/>
            <person name="Otillar R."/>
            <person name="Spatafora J.W."/>
            <person name="Yadav J.S."/>
            <person name="Aerts A."/>
            <person name="Benoit I."/>
            <person name="Boyd A."/>
            <person name="Carlson A."/>
            <person name="Copeland A."/>
            <person name="Coutinho P.M."/>
            <person name="de Vries R.P."/>
            <person name="Ferreira P."/>
            <person name="Findley K."/>
            <person name="Foster B."/>
            <person name="Gaskell J."/>
            <person name="Glotzer D."/>
            <person name="Gorecki P."/>
            <person name="Heitman J."/>
            <person name="Hesse C."/>
            <person name="Hori C."/>
            <person name="Igarashi K."/>
            <person name="Jurgens J.A."/>
            <person name="Kallen N."/>
            <person name="Kersten P."/>
            <person name="Kohler A."/>
            <person name="Kuees U."/>
            <person name="Kumar T.K.A."/>
            <person name="Kuo A."/>
            <person name="LaButti K."/>
            <person name="Larrondo L.F."/>
            <person name="Lindquist E."/>
            <person name="Ling A."/>
            <person name="Lombard V."/>
            <person name="Lucas S."/>
            <person name="Lundell T."/>
            <person name="Martin R."/>
            <person name="McLaughlin D.J."/>
            <person name="Morgenstern I."/>
            <person name="Morin E."/>
            <person name="Murat C."/>
            <person name="Nagy L.G."/>
            <person name="Nolan M."/>
            <person name="Ohm R.A."/>
            <person name="Patyshakuliyeva A."/>
            <person name="Rokas A."/>
            <person name="Ruiz-Duenas F.J."/>
            <person name="Sabat G."/>
            <person name="Salamov A."/>
            <person name="Samejima M."/>
            <person name="Schmutz J."/>
            <person name="Slot J.C."/>
            <person name="St John F."/>
            <person name="Stenlid J."/>
            <person name="Sun H."/>
            <person name="Sun S."/>
            <person name="Syed K."/>
            <person name="Tsang A."/>
            <person name="Wiebenga A."/>
            <person name="Young D."/>
            <person name="Pisabarro A."/>
            <person name="Eastwood D.C."/>
            <person name="Martin F."/>
            <person name="Cullen D."/>
            <person name="Grigoriev I.V."/>
            <person name="Hibbett D.S."/>
        </authorList>
    </citation>
    <scope>NUCLEOTIDE SEQUENCE [LARGE SCALE GENOMIC DNA]</scope>
    <source>
        <strain evidence="1 2">DJM-731 SS1</strain>
    </source>
</reference>
<protein>
    <submittedName>
        <fullName evidence="1">Uncharacterized protein</fullName>
    </submittedName>
</protein>
<sequence length="137" mass="15697">MTTPKADIVISIKPEHMADIVARTKDHEFRKYVMPSTVKRWWFYVSSPDKTLRYVAVMSRAKGAGELTTDGLGNTAFNAGEMEGHYAYEVEQLYKLTNPWSSAQLQQTFGISPPRKYVFVKTKLREACPLDEQTRVF</sequence>
<dbReference type="AlphaFoldDB" id="M5GAS5"/>
<dbReference type="EMBL" id="JH795860">
    <property type="protein sequence ID" value="EJU03077.1"/>
    <property type="molecule type" value="Genomic_DNA"/>
</dbReference>
<evidence type="ECO:0000313" key="1">
    <source>
        <dbReference type="EMBL" id="EJU03077.1"/>
    </source>
</evidence>
<evidence type="ECO:0000313" key="2">
    <source>
        <dbReference type="Proteomes" id="UP000030653"/>
    </source>
</evidence>
<dbReference type="Proteomes" id="UP000030653">
    <property type="component" value="Unassembled WGS sequence"/>
</dbReference>
<dbReference type="GeneID" id="63683295"/>
<proteinExistence type="predicted"/>
<dbReference type="HOGENOM" id="CLU_103806_1_1_1"/>
<name>M5GAS5_DACPD</name>
<organism evidence="1 2">
    <name type="scientific">Dacryopinax primogenitus (strain DJM 731)</name>
    <name type="common">Brown rot fungus</name>
    <dbReference type="NCBI Taxonomy" id="1858805"/>
    <lineage>
        <taxon>Eukaryota</taxon>
        <taxon>Fungi</taxon>
        <taxon>Dikarya</taxon>
        <taxon>Basidiomycota</taxon>
        <taxon>Agaricomycotina</taxon>
        <taxon>Dacrymycetes</taxon>
        <taxon>Dacrymycetales</taxon>
        <taxon>Dacrymycetaceae</taxon>
        <taxon>Dacryopinax</taxon>
    </lineage>
</organism>
<dbReference type="OrthoDB" id="2149705at2759"/>